<feature type="region of interest" description="Disordered" evidence="7">
    <location>
        <begin position="1227"/>
        <end position="1252"/>
    </location>
</feature>
<feature type="compositionally biased region" description="Polar residues" evidence="7">
    <location>
        <begin position="1014"/>
        <end position="1032"/>
    </location>
</feature>
<dbReference type="EMBL" id="CAJPWZ010001046">
    <property type="protein sequence ID" value="CAG2206330.1"/>
    <property type="molecule type" value="Genomic_DNA"/>
</dbReference>
<dbReference type="Proteomes" id="UP000683360">
    <property type="component" value="Unassembled WGS sequence"/>
</dbReference>
<dbReference type="OrthoDB" id="419694at2759"/>
<feature type="region of interest" description="Disordered" evidence="7">
    <location>
        <begin position="114"/>
        <end position="348"/>
    </location>
</feature>
<evidence type="ECO:0000256" key="2">
    <source>
        <dbReference type="ARBA" id="ARBA00009836"/>
    </source>
</evidence>
<evidence type="ECO:0000256" key="7">
    <source>
        <dbReference type="SAM" id="MobiDB-lite"/>
    </source>
</evidence>
<dbReference type="Pfam" id="PF12836">
    <property type="entry name" value="HHH_3"/>
    <property type="match status" value="1"/>
</dbReference>
<comment type="function">
    <text evidence="1">Catalyzes the last step of tRNA splicing, the transfer of the splice junction 2'-phosphate from ligated tRNA to NAD to produce ADP-ribose 1''-2'' cyclic phosphate.</text>
</comment>
<evidence type="ECO:0000256" key="6">
    <source>
        <dbReference type="ARBA" id="ARBA00047949"/>
    </source>
</evidence>
<feature type="compositionally biased region" description="Polar residues" evidence="7">
    <location>
        <begin position="118"/>
        <end position="132"/>
    </location>
</feature>
<dbReference type="GO" id="GO:0006388">
    <property type="term" value="P:tRNA splicing, via endonucleolytic cleavage and ligation"/>
    <property type="evidence" value="ECO:0007669"/>
    <property type="project" value="TreeGrafter"/>
</dbReference>
<protein>
    <recommendedName>
        <fullName evidence="3">2'-phosphotransferase</fullName>
        <ecNumber evidence="3">2.7.1.160</ecNumber>
    </recommendedName>
</protein>
<organism evidence="8 9">
    <name type="scientific">Mytilus edulis</name>
    <name type="common">Blue mussel</name>
    <dbReference type="NCBI Taxonomy" id="6550"/>
    <lineage>
        <taxon>Eukaryota</taxon>
        <taxon>Metazoa</taxon>
        <taxon>Spiralia</taxon>
        <taxon>Lophotrochozoa</taxon>
        <taxon>Mollusca</taxon>
        <taxon>Bivalvia</taxon>
        <taxon>Autobranchia</taxon>
        <taxon>Pteriomorphia</taxon>
        <taxon>Mytilida</taxon>
        <taxon>Mytiloidea</taxon>
        <taxon>Mytilidae</taxon>
        <taxon>Mytilinae</taxon>
        <taxon>Mytilus</taxon>
    </lineage>
</organism>
<feature type="compositionally biased region" description="Polar residues" evidence="7">
    <location>
        <begin position="992"/>
        <end position="1003"/>
    </location>
</feature>
<comment type="catalytic activity">
    <reaction evidence="6">
        <text>2'-phospho-[ligated tRNA] + NAD(+) = mature tRNA + ADP-alpha-D-ribose 1'',2''-cyclic phosphate + nicotinamide</text>
        <dbReference type="Rhea" id="RHEA:23324"/>
        <dbReference type="Rhea" id="RHEA-COMP:11106"/>
        <dbReference type="Rhea" id="RHEA-COMP:11107"/>
        <dbReference type="ChEBI" id="CHEBI:17154"/>
        <dbReference type="ChEBI" id="CHEBI:57540"/>
        <dbReference type="ChEBI" id="CHEBI:76596"/>
        <dbReference type="ChEBI" id="CHEBI:82883"/>
        <dbReference type="ChEBI" id="CHEBI:85027"/>
        <dbReference type="EC" id="2.7.1.160"/>
    </reaction>
</comment>
<feature type="compositionally biased region" description="Basic and acidic residues" evidence="7">
    <location>
        <begin position="906"/>
        <end position="925"/>
    </location>
</feature>
<evidence type="ECO:0000313" key="8">
    <source>
        <dbReference type="EMBL" id="CAG2206330.1"/>
    </source>
</evidence>
<dbReference type="EC" id="2.7.1.160" evidence="3"/>
<dbReference type="SUPFAM" id="SSF56399">
    <property type="entry name" value="ADP-ribosylation"/>
    <property type="match status" value="1"/>
</dbReference>
<feature type="compositionally biased region" description="Polar residues" evidence="7">
    <location>
        <begin position="218"/>
        <end position="234"/>
    </location>
</feature>
<keyword evidence="9" id="KW-1185">Reference proteome</keyword>
<feature type="compositionally biased region" description="Basic and acidic residues" evidence="7">
    <location>
        <begin position="322"/>
        <end position="335"/>
    </location>
</feature>
<name>A0A8S3RDW7_MYTED</name>
<dbReference type="GO" id="GO:0000215">
    <property type="term" value="F:tRNA 2'-phosphotransferase activity"/>
    <property type="evidence" value="ECO:0007669"/>
    <property type="project" value="UniProtKB-EC"/>
</dbReference>
<dbReference type="InterPro" id="IPR010994">
    <property type="entry name" value="RuvA_2-like"/>
</dbReference>
<feature type="compositionally biased region" description="Basic and acidic residues" evidence="7">
    <location>
        <begin position="250"/>
        <end position="260"/>
    </location>
</feature>
<dbReference type="SUPFAM" id="SSF47781">
    <property type="entry name" value="RuvA domain 2-like"/>
    <property type="match status" value="1"/>
</dbReference>
<feature type="region of interest" description="Disordered" evidence="7">
    <location>
        <begin position="393"/>
        <end position="435"/>
    </location>
</feature>
<evidence type="ECO:0000313" key="9">
    <source>
        <dbReference type="Proteomes" id="UP000683360"/>
    </source>
</evidence>
<gene>
    <name evidence="8" type="ORF">MEDL_20647</name>
</gene>
<feature type="compositionally biased region" description="Basic and acidic residues" evidence="7">
    <location>
        <begin position="751"/>
        <end position="764"/>
    </location>
</feature>
<accession>A0A8S3RDW7</accession>
<keyword evidence="5" id="KW-0520">NAD</keyword>
<proteinExistence type="inferred from homology"/>
<evidence type="ECO:0000256" key="3">
    <source>
        <dbReference type="ARBA" id="ARBA00012007"/>
    </source>
</evidence>
<dbReference type="InterPro" id="IPR042081">
    <property type="entry name" value="RNA_2'-PTrans_C"/>
</dbReference>
<comment type="similarity">
    <text evidence="2">Belongs to the KptA/TPT1 family.</text>
</comment>
<dbReference type="InterPro" id="IPR002745">
    <property type="entry name" value="Ptrans_KptA/Tpt1"/>
</dbReference>
<dbReference type="Gene3D" id="1.10.150.280">
    <property type="entry name" value="AF1531-like domain"/>
    <property type="match status" value="1"/>
</dbReference>
<feature type="region of interest" description="Disordered" evidence="7">
    <location>
        <begin position="700"/>
        <end position="724"/>
    </location>
</feature>
<feature type="region of interest" description="Disordered" evidence="7">
    <location>
        <begin position="749"/>
        <end position="1076"/>
    </location>
</feature>
<reference evidence="8" key="1">
    <citation type="submission" date="2021-03" db="EMBL/GenBank/DDBJ databases">
        <authorList>
            <person name="Bekaert M."/>
        </authorList>
    </citation>
    <scope>NUCLEOTIDE SEQUENCE</scope>
</reference>
<sequence>MSIININTCSFQELLQLPGIGIKTGEQIMDIREGKGFVTESDLATISHLRVTMALLSRLDFNQNGGGQNNGPPPEAQGRHNEMLSRVNTLIDGGHVASQGTPARVHAQSEFKQEAWHQGQSPGPWNGPSQMDSAFLECSPYPGDAGARPKTPGNWDGGYREQITKNEWSQPMMGDPNQSNPQHQGSSINAKQHWPGEASAWDKTVPTKRGAPSYPMGHTSNYAGQGSAPCTQPAHTGGGQYETPRSRYGKWQDNRGEDSRQGPAPTYEERPNNRGEDPRRTPARAYGDRQSQTQYNQGYTPVPPQGVTTGGSYGQHAYPMPHNEDRPRENIRGPDSRGGARATSGAVSKVSNAPKNIKDQNVGEVTLEYQGPKSVCQGNEVMPIQIQEAEGLLSVESEGEGTQDIESVNNPAPECPLEDKENASSDSEEEVIQDHGVDRHLSKTLIYVLRHGASKWGLKVLPGGFVYVDELLSRHPGLSGYTLKELTRLVEVDVDKRFTLERDQDHGWWKIKANQGHSIEVGSFGMPSVEENTVAHAYHYTTMLAWGDIEEEGLRRMNRQHIHLLSEVPPTFKPHWEVQIKIDVPRAQAEGYEFYWAPSRAILCSGNQAGVLPVKFFREVVHLDSGEQIKFGPLIVQSVLTQDQGDPGGEERGEIPGSLWFEREDTSLAAVAMASYGEPQGSWDSTEDHSPPRAVRTIDTDLENNEEAHNSGASSSEGEADTTLVDEENDCEIVTVCQLRSGTVFRPKRSWAAEEKKEQREVSPRGRHHDRVPSVERVVPSQVDAKGQDGEFEAKVPGKDISGDHRDSSPKARDTGSGLVRGTRDGSHDSRARSGSREDRVRDPSGGRSRCSVSRSTPGAAVPMARDTPVGIPTDRDAHSAPPLGRGFQGRKETTQERKRRRSRQKERQVEETARLQRALREAQQRRTPNSFQGGGRRDTVVSWQRTHQHNYTPTGTGVSGQRTPQKYNTPRETGVSGYMTPQGGCQARRTGMSSQGTPQQDYQPRETGVLGQGTPQGNQQARGAGVSSQRAPQPDYKPKETGVSSLRTPQPDYKLRETGVSGQRTPQGPTLPKLMDIPTLQQCPIQGCPIRALDIQPHVMLEHVAEVFGEQRDQPRASLAPIRVAALQAQAWMLVGGDLEDLVTHVNRLEITRPHIIGQAVQGQMEEVCREGGRPVPPYFSTAPVNSPGALIDWRVQAAIMGELGDRADAFRGMFRLQGPRAAIGSSAGQIGQAEGGIDPLRSPSDSPPGKKLFVDSAVRSPTPPAFDSHFHLDRGWRQWRMNGRMDRQRLKPFVVTYLVVVRHIHLNCG</sequence>
<dbReference type="Gene3D" id="1.10.10.970">
    <property type="entry name" value="RNA 2'-phosphotransferase, Tpt1/KptA family, N-terminal domain"/>
    <property type="match status" value="1"/>
</dbReference>
<feature type="compositionally biased region" description="Basic and acidic residues" evidence="7">
    <location>
        <begin position="267"/>
        <end position="280"/>
    </location>
</feature>
<dbReference type="Pfam" id="PF01885">
    <property type="entry name" value="PTS_2-RNA"/>
    <property type="match status" value="1"/>
</dbReference>
<dbReference type="PANTHER" id="PTHR12684:SF2">
    <property type="entry name" value="TRNA 2'-PHOSPHOTRANSFERASE 1"/>
    <property type="match status" value="1"/>
</dbReference>
<feature type="compositionally biased region" description="Low complexity" evidence="7">
    <location>
        <begin position="846"/>
        <end position="856"/>
    </location>
</feature>
<feature type="compositionally biased region" description="Polar residues" evidence="7">
    <location>
        <begin position="289"/>
        <end position="299"/>
    </location>
</feature>
<dbReference type="Gene3D" id="3.20.170.30">
    <property type="match status" value="1"/>
</dbReference>
<evidence type="ECO:0000256" key="1">
    <source>
        <dbReference type="ARBA" id="ARBA00003343"/>
    </source>
</evidence>
<evidence type="ECO:0000256" key="5">
    <source>
        <dbReference type="ARBA" id="ARBA00023027"/>
    </source>
</evidence>
<evidence type="ECO:0000256" key="4">
    <source>
        <dbReference type="ARBA" id="ARBA00022679"/>
    </source>
</evidence>
<comment type="caution">
    <text evidence="8">The sequence shown here is derived from an EMBL/GenBank/DDBJ whole genome shotgun (WGS) entry which is preliminary data.</text>
</comment>
<feature type="compositionally biased region" description="Polar residues" evidence="7">
    <location>
        <begin position="176"/>
        <end position="190"/>
    </location>
</feature>
<feature type="compositionally biased region" description="Basic and acidic residues" evidence="7">
    <location>
        <begin position="822"/>
        <end position="845"/>
    </location>
</feature>
<dbReference type="InterPro" id="IPR042080">
    <property type="entry name" value="RNA_2'-PTrans_N"/>
</dbReference>
<feature type="compositionally biased region" description="Basic and acidic residues" evidence="7">
    <location>
        <begin position="786"/>
        <end position="814"/>
    </location>
</feature>
<keyword evidence="4 8" id="KW-0808">Transferase</keyword>
<dbReference type="PANTHER" id="PTHR12684">
    <property type="entry name" value="PUTATIVE PHOSPHOTRANSFERASE"/>
    <property type="match status" value="1"/>
</dbReference>
<feature type="compositionally biased region" description="Polar residues" evidence="7">
    <location>
        <begin position="942"/>
        <end position="972"/>
    </location>
</feature>